<dbReference type="STRING" id="1515612.SKP52_06295"/>
<evidence type="ECO:0000313" key="1">
    <source>
        <dbReference type="EMBL" id="AJA08184.1"/>
    </source>
</evidence>
<evidence type="ECO:0008006" key="3">
    <source>
        <dbReference type="Google" id="ProtNLM"/>
    </source>
</evidence>
<dbReference type="HOGENOM" id="CLU_124534_0_0_5"/>
<dbReference type="KEGG" id="sphk:SKP52_06295"/>
<organism evidence="1 2">
    <name type="scientific">Sphingopyxis fribergensis</name>
    <dbReference type="NCBI Taxonomy" id="1515612"/>
    <lineage>
        <taxon>Bacteria</taxon>
        <taxon>Pseudomonadati</taxon>
        <taxon>Pseudomonadota</taxon>
        <taxon>Alphaproteobacteria</taxon>
        <taxon>Sphingomonadales</taxon>
        <taxon>Sphingomonadaceae</taxon>
        <taxon>Sphingopyxis</taxon>
    </lineage>
</organism>
<evidence type="ECO:0000313" key="2">
    <source>
        <dbReference type="Proteomes" id="UP000030907"/>
    </source>
</evidence>
<dbReference type="SUPFAM" id="SSF140736">
    <property type="entry name" value="Rv1873-like"/>
    <property type="match status" value="1"/>
</dbReference>
<dbReference type="Gene3D" id="1.25.40.380">
    <property type="entry name" value="Protein of unknown function DUF1810"/>
    <property type="match status" value="1"/>
</dbReference>
<accession>A0A0A7PE23</accession>
<reference evidence="1 2" key="1">
    <citation type="journal article" date="2015" name="Int. J. Syst. Evol. Microbiol.">
        <title>Description of Sphingopyxis fribergensis sp. nov. - a soil bacterium with the ability to degrade styrene and phenylacetic acid.</title>
        <authorList>
            <person name="Oelschlagel M."/>
            <person name="Ruckert C."/>
            <person name="Kalinowski J."/>
            <person name="Schmidt G."/>
            <person name="Schlomann M."/>
            <person name="Tischler D."/>
        </authorList>
    </citation>
    <scope>NUCLEOTIDE SEQUENCE [LARGE SCALE GENOMIC DNA]</scope>
    <source>
        <strain evidence="1 2">Kp5.2</strain>
    </source>
</reference>
<dbReference type="EMBL" id="CP009122">
    <property type="protein sequence ID" value="AJA08184.1"/>
    <property type="molecule type" value="Genomic_DNA"/>
</dbReference>
<dbReference type="InterPro" id="IPR014937">
    <property type="entry name" value="DUF1810"/>
</dbReference>
<dbReference type="Proteomes" id="UP000030907">
    <property type="component" value="Chromosome"/>
</dbReference>
<gene>
    <name evidence="1" type="ORF">SKP52_06295</name>
</gene>
<dbReference type="OrthoDB" id="9801870at2"/>
<name>A0A0A7PE23_9SPHN</name>
<dbReference type="AlphaFoldDB" id="A0A0A7PE23"/>
<proteinExistence type="predicted"/>
<protein>
    <recommendedName>
        <fullName evidence="3">DUF1810 family protein</fullName>
    </recommendedName>
</protein>
<keyword evidence="2" id="KW-1185">Reference proteome</keyword>
<dbReference type="RefSeq" id="WP_039572883.1">
    <property type="nucleotide sequence ID" value="NZ_CP009122.1"/>
</dbReference>
<sequence>MTDEYDLERFVTAQAEAYDDAIDILRRGAMCTPYMDFIFPRLGDEGGDESFYALSSLDEARAYLDFAPLGGRYRESVETLFRLVQTSARAVFGEVDAAKLHASLTLFAEASNEVLLRSVLITWFDNMVDEDTIVRINRDA</sequence>
<dbReference type="InterPro" id="IPR036287">
    <property type="entry name" value="Rv1873-like_sf"/>
</dbReference>
<dbReference type="Pfam" id="PF08837">
    <property type="entry name" value="DUF1810"/>
    <property type="match status" value="1"/>
</dbReference>